<dbReference type="InterPro" id="IPR052398">
    <property type="entry name" value="Ubiquitin_hydrolase_53/54"/>
</dbReference>
<feature type="region of interest" description="Disordered" evidence="3">
    <location>
        <begin position="734"/>
        <end position="820"/>
    </location>
</feature>
<dbReference type="Pfam" id="PF04781">
    <property type="entry name" value="DUF627"/>
    <property type="match status" value="1"/>
</dbReference>
<dbReference type="PROSITE" id="PS00028">
    <property type="entry name" value="ZINC_FINGER_C2H2_1"/>
    <property type="match status" value="1"/>
</dbReference>
<dbReference type="PANTHER" id="PTHR22975:SF34">
    <property type="entry name" value="GENOME ASSEMBLY, CHROMOSOME: A02"/>
    <property type="match status" value="1"/>
</dbReference>
<proteinExistence type="predicted"/>
<dbReference type="PANTHER" id="PTHR22975">
    <property type="entry name" value="UBIQUITIN SPECIFIC PROTEINASE"/>
    <property type="match status" value="1"/>
</dbReference>
<feature type="compositionally biased region" description="Basic residues" evidence="3">
    <location>
        <begin position="748"/>
        <end position="760"/>
    </location>
</feature>
<evidence type="ECO:0000256" key="3">
    <source>
        <dbReference type="SAM" id="MobiDB-lite"/>
    </source>
</evidence>
<accession>A0A8X8AWD7</accession>
<comment type="caution">
    <text evidence="5">The sequence shown here is derived from an EMBL/GenBank/DDBJ whole genome shotgun (WGS) entry which is preliminary data.</text>
</comment>
<dbReference type="Pfam" id="PF04780">
    <property type="entry name" value="DUF629"/>
    <property type="match status" value="1"/>
</dbReference>
<protein>
    <recommendedName>
        <fullName evidence="4">C2H2-type domain-containing protein</fullName>
    </recommendedName>
</protein>
<dbReference type="OrthoDB" id="1056239at2759"/>
<keyword evidence="6" id="KW-1185">Reference proteome</keyword>
<dbReference type="InterPro" id="IPR006866">
    <property type="entry name" value="DUF627_N"/>
</dbReference>
<evidence type="ECO:0000313" key="6">
    <source>
        <dbReference type="Proteomes" id="UP000886595"/>
    </source>
</evidence>
<dbReference type="Proteomes" id="UP000886595">
    <property type="component" value="Unassembled WGS sequence"/>
</dbReference>
<feature type="compositionally biased region" description="Basic and acidic residues" evidence="3">
    <location>
        <begin position="737"/>
        <end position="747"/>
    </location>
</feature>
<evidence type="ECO:0000256" key="2">
    <source>
        <dbReference type="ARBA" id="ARBA00022801"/>
    </source>
</evidence>
<keyword evidence="1" id="KW-0833">Ubl conjugation pathway</keyword>
<evidence type="ECO:0000256" key="1">
    <source>
        <dbReference type="ARBA" id="ARBA00022786"/>
    </source>
</evidence>
<dbReference type="InterPro" id="IPR013087">
    <property type="entry name" value="Znf_C2H2_type"/>
</dbReference>
<dbReference type="EMBL" id="JAAMPC010000005">
    <property type="protein sequence ID" value="KAG2312537.1"/>
    <property type="molecule type" value="Genomic_DNA"/>
</dbReference>
<evidence type="ECO:0000313" key="5">
    <source>
        <dbReference type="EMBL" id="KAG2312537.1"/>
    </source>
</evidence>
<keyword evidence="2" id="KW-0378">Hydrolase</keyword>
<organism evidence="5 6">
    <name type="scientific">Brassica carinata</name>
    <name type="common">Ethiopian mustard</name>
    <name type="synonym">Abyssinian cabbage</name>
    <dbReference type="NCBI Taxonomy" id="52824"/>
    <lineage>
        <taxon>Eukaryota</taxon>
        <taxon>Viridiplantae</taxon>
        <taxon>Streptophyta</taxon>
        <taxon>Embryophyta</taxon>
        <taxon>Tracheophyta</taxon>
        <taxon>Spermatophyta</taxon>
        <taxon>Magnoliopsida</taxon>
        <taxon>eudicotyledons</taxon>
        <taxon>Gunneridae</taxon>
        <taxon>Pentapetalae</taxon>
        <taxon>rosids</taxon>
        <taxon>malvids</taxon>
        <taxon>Brassicales</taxon>
        <taxon>Brassicaceae</taxon>
        <taxon>Brassiceae</taxon>
        <taxon>Brassica</taxon>
    </lineage>
</organism>
<feature type="domain" description="C2H2-type" evidence="4">
    <location>
        <begin position="234"/>
        <end position="255"/>
    </location>
</feature>
<dbReference type="InterPro" id="IPR006865">
    <property type="entry name" value="DUF629"/>
</dbReference>
<name>A0A8X8AWD7_BRACI</name>
<dbReference type="Pfam" id="PF00443">
    <property type="entry name" value="UCH"/>
    <property type="match status" value="1"/>
</dbReference>
<dbReference type="InterPro" id="IPR001394">
    <property type="entry name" value="Peptidase_C19_UCH"/>
</dbReference>
<dbReference type="GO" id="GO:0016579">
    <property type="term" value="P:protein deubiquitination"/>
    <property type="evidence" value="ECO:0007669"/>
    <property type="project" value="InterPro"/>
</dbReference>
<evidence type="ECO:0000259" key="4">
    <source>
        <dbReference type="PROSITE" id="PS00028"/>
    </source>
</evidence>
<dbReference type="AlphaFoldDB" id="A0A8X8AWD7"/>
<dbReference type="GO" id="GO:0004843">
    <property type="term" value="F:cysteine-type deubiquitinase activity"/>
    <property type="evidence" value="ECO:0007669"/>
    <property type="project" value="InterPro"/>
</dbReference>
<gene>
    <name evidence="5" type="ORF">Bca52824_024094</name>
</gene>
<reference evidence="5 6" key="1">
    <citation type="submission" date="2020-02" db="EMBL/GenBank/DDBJ databases">
        <authorList>
            <person name="Ma Q."/>
            <person name="Huang Y."/>
            <person name="Song X."/>
            <person name="Pei D."/>
        </authorList>
    </citation>
    <scope>NUCLEOTIDE SEQUENCE [LARGE SCALE GENOMIC DNA]</scope>
    <source>
        <strain evidence="5">Sxm20200214</strain>
        <tissue evidence="5">Leaf</tissue>
    </source>
</reference>
<sequence>MDHFPPLADAKGEKLFKLAKDLYAQGHHIKALEVILDLSFVKGNDKNPVAYLHGTIFRDLAEKTEDPNLKFTYLLGSVEIFTACRPFSGVAALSLINLAQQLESKFYYKKALDQANQIVGAVSKLEYLKHVIETAESKLAQFKNGTYLVEEGSDDSEDDMIEPEENQETESYFVRGLKWYWSGLNVDKRRNFMKVSIADFASYVQRLYGEEGRDALEKVLGSVRKHKRWRFWVCRSCSKEFSSAEECKNHLEQEHGAGFHAHVAMALAQRISESWRCMITSDGGWEPLDTVAAVDMIKTRLLQDMKAFVYENRWSKDLPLAADEERSKLLQEIRSLLVTFCGSNILSCSVIDWVKDLVASHFEKLQLSKHSLAECGLVDTPQSICFLERSELNQFLDLLKRIKCERDDGTELVCRAVDTFYNPTRVKEKIDFDMNFSSLLLDKRLLQCKIGQFDEEGAISFLNPNAHYAKANAGGDDIIFWLTEKSSGDEKFQFPRPVRAHNLDVWLAVLGAVQFACRTMGTQYYAKKFRVEHFTQVLVDAKNLCIGEDERTRNTPDGQRKTYASLLCDECEKKHLMIDTSNSVSTRLYCSAVVEVLKGELHPKFGLPELEDCLNVIRDHRDVSDAVVLNSINNLKSVMTNKVPLIDSKIFLTENSRINLLNDLVRLSVFDYRSYILPPLKEFLLEGIVDMERKAKVAAAQADCLLDEEEMKSQSKKKKDKSRKDELAAAQALKLLSENKQDKEKGSGSKKKRRRNKKRTSTSMPGILDQNVERVTSPSPKPGEEDSMEHDQEEAAKDMQNMPGEESPSKLLEPAHAEGPPPKYNSALAMTLKALCYNKILKEYLVQNRNQFYDHREERVPCAIGNFFTAFVSKQLKEGLYSCLLSDLLASIEEVYSMTSHAAELLVSILEFWPCWECPEIESLVTHILTLEEYERMSCSRCRQKPNYPGQSSNGIVMAADAIRDLKCAFGNIKFEDILKMIRMEEKMLCDLKTGGCGKANFVHHIISRCPPIFTVVLEWEKHETEKEISETTKALDWEIDMSRLYEGLEPNTKYRLVSMVGCGEEEEEYICLAYKKNRWVSFSHEASAKEVVGNWKSVVRFCGERKVRPEILFYEALQWSKK</sequence>